<dbReference type="InterPro" id="IPR001608">
    <property type="entry name" value="Ala_racemase_N"/>
</dbReference>
<feature type="domain" description="Alanine racemase N-terminal" evidence="5">
    <location>
        <begin position="30"/>
        <end position="239"/>
    </location>
</feature>
<comment type="cofactor">
    <cofactor evidence="3">
        <name>pyridoxal 5'-phosphate</name>
        <dbReference type="ChEBI" id="CHEBI:597326"/>
    </cofactor>
</comment>
<feature type="modified residue" description="N6-(pyridoxal phosphate)lysine" evidence="2 3">
    <location>
        <position position="56"/>
    </location>
</feature>
<dbReference type="Pfam" id="PF01168">
    <property type="entry name" value="Ala_racemase_N"/>
    <property type="match status" value="1"/>
</dbReference>
<dbReference type="InterPro" id="IPR029066">
    <property type="entry name" value="PLP-binding_barrel"/>
</dbReference>
<dbReference type="HAMAP" id="MF_02087">
    <property type="entry name" value="PLP_homeostasis"/>
    <property type="match status" value="1"/>
</dbReference>
<evidence type="ECO:0000256" key="2">
    <source>
        <dbReference type="HAMAP-Rule" id="MF_02087"/>
    </source>
</evidence>
<dbReference type="AlphaFoldDB" id="A0A2N3PN03"/>
<comment type="function">
    <text evidence="2">Pyridoxal 5'-phosphate (PLP)-binding protein, which is involved in PLP homeostasis.</text>
</comment>
<comment type="caution">
    <text evidence="6">The sequence shown here is derived from an EMBL/GenBank/DDBJ whole genome shotgun (WGS) entry which is preliminary data.</text>
</comment>
<evidence type="ECO:0000313" key="6">
    <source>
        <dbReference type="EMBL" id="PKU21786.1"/>
    </source>
</evidence>
<evidence type="ECO:0000256" key="4">
    <source>
        <dbReference type="RuleBase" id="RU004514"/>
    </source>
</evidence>
<dbReference type="NCBIfam" id="TIGR00044">
    <property type="entry name" value="YggS family pyridoxal phosphate-dependent enzyme"/>
    <property type="match status" value="1"/>
</dbReference>
<dbReference type="OrthoDB" id="9804072at2"/>
<sequence>MLGSACSHSNKDDPVVTDDSQADVLAQYQAVTDELAAAEAAAGRPGGSVRLVAVSKTHPASRIRPLLERGHRLFGENRVQEAEEKWPALRSDFPDLELHLIGPLQTNKVREAVALFDVIETVDRPKLADALAREMERTGRSLRCLVQINTGAEPQKAGVLPEEADAFIEECRHRRRLAVEGLMCIPPQADDPMVHFRMLAAMAHRHGLPILSMGMSGDYPRAIAAGATHVRVGTAIFGHR</sequence>
<dbReference type="Proteomes" id="UP000233293">
    <property type="component" value="Unassembled WGS sequence"/>
</dbReference>
<gene>
    <name evidence="6" type="ORF">CWS72_25070</name>
</gene>
<reference evidence="7" key="1">
    <citation type="submission" date="2017-12" db="EMBL/GenBank/DDBJ databases">
        <title>Draft genome sequence of Telmatospirillum siberiense 26-4b1T, an acidotolerant peatland alphaproteobacterium potentially involved in sulfur cycling.</title>
        <authorList>
            <person name="Hausmann B."/>
            <person name="Pjevac P."/>
            <person name="Schreck K."/>
            <person name="Herbold C.W."/>
            <person name="Daims H."/>
            <person name="Wagner M."/>
            <person name="Pester M."/>
            <person name="Loy A."/>
        </authorList>
    </citation>
    <scope>NUCLEOTIDE SEQUENCE [LARGE SCALE GENOMIC DNA]</scope>
    <source>
        <strain evidence="7">26-4b1</strain>
    </source>
</reference>
<dbReference type="EMBL" id="PIUM01000044">
    <property type="protein sequence ID" value="PKU21786.1"/>
    <property type="molecule type" value="Genomic_DNA"/>
</dbReference>
<evidence type="ECO:0000256" key="3">
    <source>
        <dbReference type="PIRSR" id="PIRSR004848-1"/>
    </source>
</evidence>
<evidence type="ECO:0000259" key="5">
    <source>
        <dbReference type="Pfam" id="PF01168"/>
    </source>
</evidence>
<dbReference type="Gene3D" id="3.20.20.10">
    <property type="entry name" value="Alanine racemase"/>
    <property type="match status" value="1"/>
</dbReference>
<dbReference type="FunFam" id="3.20.20.10:FF:000018">
    <property type="entry name" value="Pyridoxal phosphate homeostasis protein"/>
    <property type="match status" value="1"/>
</dbReference>
<protein>
    <recommendedName>
        <fullName evidence="2">Pyridoxal phosphate homeostasis protein</fullName>
        <shortName evidence="2">PLP homeostasis protein</shortName>
    </recommendedName>
</protein>
<name>A0A2N3PN03_9PROT</name>
<comment type="similarity">
    <text evidence="2 4">Belongs to the pyridoxal phosphate-binding protein YggS/PROSC family.</text>
</comment>
<dbReference type="PANTHER" id="PTHR10146:SF14">
    <property type="entry name" value="PYRIDOXAL PHOSPHATE HOMEOSTASIS PROTEIN"/>
    <property type="match status" value="1"/>
</dbReference>
<dbReference type="PANTHER" id="PTHR10146">
    <property type="entry name" value="PROLINE SYNTHETASE CO-TRANSCRIBED BACTERIAL HOMOLOG PROTEIN"/>
    <property type="match status" value="1"/>
</dbReference>
<dbReference type="InterPro" id="IPR011078">
    <property type="entry name" value="PyrdxlP_homeostasis"/>
</dbReference>
<keyword evidence="7" id="KW-1185">Reference proteome</keyword>
<dbReference type="GO" id="GO:0030170">
    <property type="term" value="F:pyridoxal phosphate binding"/>
    <property type="evidence" value="ECO:0007669"/>
    <property type="project" value="UniProtKB-UniRule"/>
</dbReference>
<keyword evidence="1 2" id="KW-0663">Pyridoxal phosphate</keyword>
<dbReference type="PIRSF" id="PIRSF004848">
    <property type="entry name" value="YBL036c_PLPDEIII"/>
    <property type="match status" value="1"/>
</dbReference>
<dbReference type="CDD" id="cd00635">
    <property type="entry name" value="PLPDE_III_YBL036c_like"/>
    <property type="match status" value="1"/>
</dbReference>
<dbReference type="SUPFAM" id="SSF51419">
    <property type="entry name" value="PLP-binding barrel"/>
    <property type="match status" value="1"/>
</dbReference>
<organism evidence="6 7">
    <name type="scientific">Telmatospirillum siberiense</name>
    <dbReference type="NCBI Taxonomy" id="382514"/>
    <lineage>
        <taxon>Bacteria</taxon>
        <taxon>Pseudomonadati</taxon>
        <taxon>Pseudomonadota</taxon>
        <taxon>Alphaproteobacteria</taxon>
        <taxon>Rhodospirillales</taxon>
        <taxon>Rhodospirillaceae</taxon>
        <taxon>Telmatospirillum</taxon>
    </lineage>
</organism>
<proteinExistence type="inferred from homology"/>
<evidence type="ECO:0000256" key="1">
    <source>
        <dbReference type="ARBA" id="ARBA00022898"/>
    </source>
</evidence>
<evidence type="ECO:0000313" key="7">
    <source>
        <dbReference type="Proteomes" id="UP000233293"/>
    </source>
</evidence>
<accession>A0A2N3PN03</accession>